<sequence>MSSADKETGAEAVSPATTFQQAIANQECVLAQHDELLRSLVSSNHVMLNQISELTTQLRGLAGQIAKTAPPGPALAANPGLASVSVPPPFREPVVPVPERYRGELGSCQAFLTQVSLVFEMQPLSYASDRSKIAYTIGLLSGQAREWGTAVWGRQDSACESYAAFVAEMRKVFDHPVSGNNASHRLMAISQGTRSVAEFAVEFRTLAAESSWNDGALQGAFYKGLGEALKDELATRDDSPDLDHLIALAIKIDNRLRERRRERSARSVLGPTRTPSAPGPRTQPDPPPESLPEPMQIGRAHLTESEKLQRRSANLCLYCGRPGHYIAFCPARPPKGPARQ</sequence>
<evidence type="ECO:0000256" key="1">
    <source>
        <dbReference type="PROSITE-ProRule" id="PRU00047"/>
    </source>
</evidence>
<dbReference type="GO" id="GO:0008270">
    <property type="term" value="F:zinc ion binding"/>
    <property type="evidence" value="ECO:0007669"/>
    <property type="project" value="UniProtKB-KW"/>
</dbReference>
<dbReference type="InterPro" id="IPR001878">
    <property type="entry name" value="Znf_CCHC"/>
</dbReference>
<dbReference type="GO" id="GO:0003676">
    <property type="term" value="F:nucleic acid binding"/>
    <property type="evidence" value="ECO:0007669"/>
    <property type="project" value="InterPro"/>
</dbReference>
<dbReference type="InterPro" id="IPR032567">
    <property type="entry name" value="RTL1-rel"/>
</dbReference>
<keyword evidence="1" id="KW-0863">Zinc-finger</keyword>
<accession>A0AAV1GL62</accession>
<dbReference type="PANTHER" id="PTHR15503:SF36">
    <property type="entry name" value="RETROTRANSPOSON GAG-LIKE PROTEIN 5"/>
    <property type="match status" value="1"/>
</dbReference>
<protein>
    <submittedName>
        <fullName evidence="4">Uncharacterized protein LOC124485733</fullName>
    </submittedName>
</protein>
<dbReference type="InterPro" id="IPR005162">
    <property type="entry name" value="Retrotrans_gag_dom"/>
</dbReference>
<reference evidence="4" key="1">
    <citation type="submission" date="2023-08" db="EMBL/GenBank/DDBJ databases">
        <authorList>
            <person name="Alioto T."/>
            <person name="Alioto T."/>
            <person name="Gomez Garrido J."/>
        </authorList>
    </citation>
    <scope>NUCLEOTIDE SEQUENCE</scope>
</reference>
<dbReference type="AlphaFoldDB" id="A0AAV1GL62"/>
<evidence type="ECO:0000256" key="2">
    <source>
        <dbReference type="SAM" id="MobiDB-lite"/>
    </source>
</evidence>
<feature type="region of interest" description="Disordered" evidence="2">
    <location>
        <begin position="259"/>
        <end position="295"/>
    </location>
</feature>
<feature type="compositionally biased region" description="Pro residues" evidence="2">
    <location>
        <begin position="277"/>
        <end position="291"/>
    </location>
</feature>
<dbReference type="PANTHER" id="PTHR15503">
    <property type="entry name" value="LDOC1 RELATED"/>
    <property type="match status" value="1"/>
</dbReference>
<organism evidence="4 5">
    <name type="scientific">Xyrichtys novacula</name>
    <name type="common">Pearly razorfish</name>
    <name type="synonym">Hemipteronotus novacula</name>
    <dbReference type="NCBI Taxonomy" id="13765"/>
    <lineage>
        <taxon>Eukaryota</taxon>
        <taxon>Metazoa</taxon>
        <taxon>Chordata</taxon>
        <taxon>Craniata</taxon>
        <taxon>Vertebrata</taxon>
        <taxon>Euteleostomi</taxon>
        <taxon>Actinopterygii</taxon>
        <taxon>Neopterygii</taxon>
        <taxon>Teleostei</taxon>
        <taxon>Neoteleostei</taxon>
        <taxon>Acanthomorphata</taxon>
        <taxon>Eupercaria</taxon>
        <taxon>Labriformes</taxon>
        <taxon>Labridae</taxon>
        <taxon>Xyrichtys</taxon>
    </lineage>
</organism>
<proteinExistence type="predicted"/>
<evidence type="ECO:0000259" key="3">
    <source>
        <dbReference type="PROSITE" id="PS50158"/>
    </source>
</evidence>
<keyword evidence="1" id="KW-0479">Metal-binding</keyword>
<keyword evidence="1" id="KW-0862">Zinc</keyword>
<dbReference type="EMBL" id="OY660878">
    <property type="protein sequence ID" value="CAJ1074292.1"/>
    <property type="molecule type" value="Genomic_DNA"/>
</dbReference>
<dbReference type="InterPro" id="IPR036875">
    <property type="entry name" value="Znf_CCHC_sf"/>
</dbReference>
<feature type="domain" description="CCHC-type" evidence="3">
    <location>
        <begin position="316"/>
        <end position="330"/>
    </location>
</feature>
<dbReference type="Proteomes" id="UP001178508">
    <property type="component" value="Chromosome 15"/>
</dbReference>
<dbReference type="Pfam" id="PF03732">
    <property type="entry name" value="Retrotrans_gag"/>
    <property type="match status" value="1"/>
</dbReference>
<evidence type="ECO:0000313" key="4">
    <source>
        <dbReference type="EMBL" id="CAJ1074292.1"/>
    </source>
</evidence>
<gene>
    <name evidence="4" type="ORF">XNOV1_A029275</name>
</gene>
<dbReference type="PROSITE" id="PS50158">
    <property type="entry name" value="ZF_CCHC"/>
    <property type="match status" value="1"/>
</dbReference>
<keyword evidence="5" id="KW-1185">Reference proteome</keyword>
<evidence type="ECO:0000313" key="5">
    <source>
        <dbReference type="Proteomes" id="UP001178508"/>
    </source>
</evidence>
<name>A0AAV1GL62_XYRNO</name>
<dbReference type="SUPFAM" id="SSF57756">
    <property type="entry name" value="Retrovirus zinc finger-like domains"/>
    <property type="match status" value="1"/>
</dbReference>